<organism evidence="2 3">
    <name type="scientific">Candidatus Anoxymicrobium japonicum</name>
    <dbReference type="NCBI Taxonomy" id="2013648"/>
    <lineage>
        <taxon>Bacteria</taxon>
        <taxon>Bacillati</taxon>
        <taxon>Actinomycetota</taxon>
        <taxon>Candidatus Geothermincolia</taxon>
        <taxon>Candidatus Geothermincolales</taxon>
        <taxon>Candidatus Anoxymicrobiaceae</taxon>
        <taxon>Candidatus Anoxymicrobium</taxon>
    </lineage>
</organism>
<feature type="compositionally biased region" description="Basic and acidic residues" evidence="1">
    <location>
        <begin position="1"/>
        <end position="24"/>
    </location>
</feature>
<dbReference type="Proteomes" id="UP000233654">
    <property type="component" value="Unassembled WGS sequence"/>
</dbReference>
<dbReference type="AlphaFoldDB" id="A0A2N3G5C0"/>
<gene>
    <name evidence="2" type="ORF">CVT63_06180</name>
</gene>
<comment type="caution">
    <text evidence="2">The sequence shown here is derived from an EMBL/GenBank/DDBJ whole genome shotgun (WGS) entry which is preliminary data.</text>
</comment>
<evidence type="ECO:0000313" key="2">
    <source>
        <dbReference type="EMBL" id="PKQ27788.1"/>
    </source>
</evidence>
<evidence type="ECO:0008006" key="4">
    <source>
        <dbReference type="Google" id="ProtNLM"/>
    </source>
</evidence>
<feature type="compositionally biased region" description="Basic and acidic residues" evidence="1">
    <location>
        <begin position="81"/>
        <end position="97"/>
    </location>
</feature>
<dbReference type="EMBL" id="PHEX01000054">
    <property type="protein sequence ID" value="PKQ27788.1"/>
    <property type="molecule type" value="Genomic_DNA"/>
</dbReference>
<sequence>MQKEVRPLFALRKDTMTGDKENRRHQFPPCAILKVLSQPALRGDLMEKPRDENSAPSPGRNAKTSKLWTPGGEKPASEASADDKDKKPDEEEIRKQIEEMMEKITVADIALDMMISLSSLAYKRIGLPHEVNEKFKDMDQARLAIDCLDALVKTLEGRVPEKNLNPLKDTLSNLKLNFAKES</sequence>
<reference evidence="2 3" key="1">
    <citation type="journal article" date="2017" name="ISME J.">
        <title>Potential for microbial H2 and metal transformations associated with novel bacteria and archaea in deep terrestrial subsurface sediments.</title>
        <authorList>
            <person name="Hernsdorf A.W."/>
            <person name="Amano Y."/>
            <person name="Miyakawa K."/>
            <person name="Ise K."/>
            <person name="Suzuki Y."/>
            <person name="Anantharaman K."/>
            <person name="Probst A."/>
            <person name="Burstein D."/>
            <person name="Thomas B.C."/>
            <person name="Banfield J.F."/>
        </authorList>
    </citation>
    <scope>NUCLEOTIDE SEQUENCE [LARGE SCALE GENOMIC DNA]</scope>
    <source>
        <strain evidence="2">HGW-Actinobacteria-3</strain>
    </source>
</reference>
<accession>A0A2N3G5C0</accession>
<feature type="region of interest" description="Disordered" evidence="1">
    <location>
        <begin position="1"/>
        <end position="97"/>
    </location>
</feature>
<dbReference type="Pfam" id="PF08899">
    <property type="entry name" value="DUF1844"/>
    <property type="match status" value="1"/>
</dbReference>
<proteinExistence type="predicted"/>
<feature type="compositionally biased region" description="Basic and acidic residues" evidence="1">
    <location>
        <begin position="44"/>
        <end position="53"/>
    </location>
</feature>
<evidence type="ECO:0000256" key="1">
    <source>
        <dbReference type="SAM" id="MobiDB-lite"/>
    </source>
</evidence>
<name>A0A2N3G5C0_9ACTN</name>
<dbReference type="InterPro" id="IPR014995">
    <property type="entry name" value="DUF1844"/>
</dbReference>
<protein>
    <recommendedName>
        <fullName evidence="4">DUF1844 domain-containing protein</fullName>
    </recommendedName>
</protein>
<evidence type="ECO:0000313" key="3">
    <source>
        <dbReference type="Proteomes" id="UP000233654"/>
    </source>
</evidence>